<dbReference type="Pfam" id="PF00004">
    <property type="entry name" value="AAA"/>
    <property type="match status" value="1"/>
</dbReference>
<evidence type="ECO:0000313" key="7">
    <source>
        <dbReference type="Proteomes" id="UP000248188"/>
    </source>
</evidence>
<dbReference type="GO" id="GO:0016887">
    <property type="term" value="F:ATP hydrolysis activity"/>
    <property type="evidence" value="ECO:0007669"/>
    <property type="project" value="InterPro"/>
</dbReference>
<dbReference type="InterPro" id="IPR027417">
    <property type="entry name" value="P-loop_NTPase"/>
</dbReference>
<dbReference type="AlphaFoldDB" id="A0A9Q6IFR5"/>
<keyword evidence="2" id="KW-0067">ATP-binding</keyword>
<dbReference type="CDD" id="cd19507">
    <property type="entry name" value="RecA-like_Ycf46-like"/>
    <property type="match status" value="1"/>
</dbReference>
<dbReference type="Proteomes" id="UP000248188">
    <property type="component" value="Unassembled WGS sequence"/>
</dbReference>
<proteinExistence type="inferred from homology"/>
<dbReference type="RefSeq" id="WP_110652384.1">
    <property type="nucleotide sequence ID" value="NZ_QJRN01000008.1"/>
</dbReference>
<evidence type="ECO:0000256" key="2">
    <source>
        <dbReference type="ARBA" id="ARBA00022840"/>
    </source>
</evidence>
<dbReference type="SMART" id="SM00382">
    <property type="entry name" value="AAA"/>
    <property type="match status" value="1"/>
</dbReference>
<evidence type="ECO:0000313" key="6">
    <source>
        <dbReference type="EMBL" id="PYC36341.1"/>
    </source>
</evidence>
<comment type="caution">
    <text evidence="6">The sequence shown here is derived from an EMBL/GenBank/DDBJ whole genome shotgun (WGS) entry which is preliminary data.</text>
</comment>
<accession>A0A9Q6IFR5</accession>
<keyword evidence="1" id="KW-0547">Nucleotide-binding</keyword>
<dbReference type="PANTHER" id="PTHR42960">
    <property type="entry name" value="YCF46 PROTEIN"/>
    <property type="match status" value="1"/>
</dbReference>
<dbReference type="InterPro" id="IPR052381">
    <property type="entry name" value="AAA_domain_protein"/>
</dbReference>
<dbReference type="SUPFAM" id="SSF52540">
    <property type="entry name" value="P-loop containing nucleoside triphosphate hydrolases"/>
    <property type="match status" value="1"/>
</dbReference>
<dbReference type="GO" id="GO:0005524">
    <property type="term" value="F:ATP binding"/>
    <property type="evidence" value="ECO:0007669"/>
    <property type="project" value="UniProtKB-KW"/>
</dbReference>
<organism evidence="6 7">
    <name type="scientific">Pseudomonas protegens</name>
    <dbReference type="NCBI Taxonomy" id="380021"/>
    <lineage>
        <taxon>Bacteria</taxon>
        <taxon>Pseudomonadati</taxon>
        <taxon>Pseudomonadota</taxon>
        <taxon>Gammaproteobacteria</taxon>
        <taxon>Pseudomonadales</taxon>
        <taxon>Pseudomonadaceae</taxon>
        <taxon>Pseudomonas</taxon>
    </lineage>
</organism>
<evidence type="ECO:0000256" key="1">
    <source>
        <dbReference type="ARBA" id="ARBA00022741"/>
    </source>
</evidence>
<protein>
    <recommendedName>
        <fullName evidence="4">Uncharacterized AAA domain-containing protein ycf46</fullName>
    </recommendedName>
</protein>
<comment type="similarity">
    <text evidence="3">Belongs to the AAA ATPase family. Highly divergent.</text>
</comment>
<reference evidence="6 7" key="1">
    <citation type="submission" date="2018-06" db="EMBL/GenBank/DDBJ databases">
        <title>Pseudomonas diversity within urban Lake Michigan freshwaters.</title>
        <authorList>
            <person name="Batrich M."/>
            <person name="Hatzopoulos T."/>
            <person name="Putonti C."/>
        </authorList>
    </citation>
    <scope>NUCLEOTIDE SEQUENCE [LARGE SCALE GENOMIC DNA]</scope>
    <source>
        <strain evidence="6 7">MB-090624</strain>
    </source>
</reference>
<dbReference type="Gene3D" id="3.40.50.300">
    <property type="entry name" value="P-loop containing nucleotide triphosphate hydrolases"/>
    <property type="match status" value="1"/>
</dbReference>
<dbReference type="Gene3D" id="1.10.8.60">
    <property type="match status" value="1"/>
</dbReference>
<dbReference type="EMBL" id="QJRN01000008">
    <property type="protein sequence ID" value="PYC36341.1"/>
    <property type="molecule type" value="Genomic_DNA"/>
</dbReference>
<dbReference type="InterPro" id="IPR003593">
    <property type="entry name" value="AAA+_ATPase"/>
</dbReference>
<evidence type="ECO:0000256" key="3">
    <source>
        <dbReference type="ARBA" id="ARBA00038088"/>
    </source>
</evidence>
<feature type="domain" description="AAA+ ATPase" evidence="5">
    <location>
        <begin position="270"/>
        <end position="406"/>
    </location>
</feature>
<evidence type="ECO:0000256" key="4">
    <source>
        <dbReference type="ARBA" id="ARBA00040480"/>
    </source>
</evidence>
<name>A0A9Q6IFR5_9PSED</name>
<gene>
    <name evidence="6" type="ORF">DMX08_14645</name>
</gene>
<sequence>MNRTQKITDYLKARYAILVIESFEEERVIAELSEIAKSLNHRIFLWNSTLGIQTNGAVVGDKTFDLKLALDFCEEKAREENSKNIFVFCDAHNYLTTSCNAIYRRRLKDLAINIRSHGYRSNCIIVAPNFEIANDLQKEVTLIDFPLPSRDEVKTQIENFSNAWKDNNNVKINLPLDSKEKLIDAALGLTSLEIDNSLSRSLVSNLKLDEHTFKDLLAEKKQIIRKTGILEYIDSQLNLDDVGGLATLKKWLHLRSQCFGQAAKEFGVGTPKGLLLTGVPGCGKSLTAKCVASSWNMPLLRLDMGKIFQGIVGSSESNIRSALQTAEAISPCILWIDEIEKGLSGSSSGASDGGTATRVFGTLLTWMQEKTAPVFVFATANNLSSLPPELLRKGRFDEIFFVDFPSAVERRKILEIHLKKLKRDPGKFDLDRLVDLGGEANFGKDIVLSGAELEAWVGDALIEAFSRRMSGSDDPDDLAMSDFEATISRMVPMSKVRKDEFAILREWANQNAISASAMTVNEDGAERQMGGRRIDF</sequence>
<dbReference type="InterPro" id="IPR003959">
    <property type="entry name" value="ATPase_AAA_core"/>
</dbReference>
<dbReference type="PANTHER" id="PTHR42960:SF1">
    <property type="entry name" value="YCF46 PROTEIN"/>
    <property type="match status" value="1"/>
</dbReference>
<evidence type="ECO:0000259" key="5">
    <source>
        <dbReference type="SMART" id="SM00382"/>
    </source>
</evidence>